<dbReference type="SUPFAM" id="SSF46689">
    <property type="entry name" value="Homeodomain-like"/>
    <property type="match status" value="1"/>
</dbReference>
<comment type="caution">
    <text evidence="8">The sequence shown here is derived from an EMBL/GenBank/DDBJ whole genome shotgun (WGS) entry which is preliminary data.</text>
</comment>
<evidence type="ECO:0000259" key="7">
    <source>
        <dbReference type="PROSITE" id="PS51293"/>
    </source>
</evidence>
<feature type="domain" description="SANT" evidence="7">
    <location>
        <begin position="134"/>
        <end position="191"/>
    </location>
</feature>
<dbReference type="Gene3D" id="3.30.60.90">
    <property type="match status" value="1"/>
</dbReference>
<dbReference type="AlphaFoldDB" id="A0AAD9UPQ0"/>
<evidence type="ECO:0000313" key="8">
    <source>
        <dbReference type="EMBL" id="KAK2197109.1"/>
    </source>
</evidence>
<evidence type="ECO:0000256" key="2">
    <source>
        <dbReference type="ARBA" id="ARBA00022771"/>
    </source>
</evidence>
<dbReference type="PROSITE" id="PS50135">
    <property type="entry name" value="ZF_ZZ_2"/>
    <property type="match status" value="1"/>
</dbReference>
<dbReference type="CDD" id="cd02335">
    <property type="entry name" value="ZZ_ADA2"/>
    <property type="match status" value="1"/>
</dbReference>
<feature type="domain" description="ZZ-type" evidence="6">
    <location>
        <begin position="75"/>
        <end position="132"/>
    </location>
</feature>
<proteinExistence type="predicted"/>
<dbReference type="SUPFAM" id="SSF57850">
    <property type="entry name" value="RING/U-box"/>
    <property type="match status" value="1"/>
</dbReference>
<keyword evidence="8" id="KW-0371">Homeobox</keyword>
<dbReference type="GO" id="GO:0003677">
    <property type="term" value="F:DNA binding"/>
    <property type="evidence" value="ECO:0007669"/>
    <property type="project" value="UniProtKB-KW"/>
</dbReference>
<dbReference type="GO" id="GO:0008270">
    <property type="term" value="F:zinc ion binding"/>
    <property type="evidence" value="ECO:0007669"/>
    <property type="project" value="UniProtKB-KW"/>
</dbReference>
<dbReference type="GeneID" id="94334406"/>
<dbReference type="GO" id="GO:0003713">
    <property type="term" value="F:transcription coactivator activity"/>
    <property type="evidence" value="ECO:0007669"/>
    <property type="project" value="TreeGrafter"/>
</dbReference>
<dbReference type="InterPro" id="IPR000433">
    <property type="entry name" value="Znf_ZZ"/>
</dbReference>
<dbReference type="Pfam" id="PF00249">
    <property type="entry name" value="Myb_DNA-binding"/>
    <property type="match status" value="1"/>
</dbReference>
<dbReference type="InterPro" id="IPR009057">
    <property type="entry name" value="Homeodomain-like_sf"/>
</dbReference>
<sequence>MVDGKGKQPTKGHSTHDVNSIYVEEDLCDILNYDDIGLDETRKTLESRIEDTTKYPIWILNEETNEHELDPGPLTANFHCNSCNKSLPVGTVRIRCAECTDHDLCVECACKGSFTDSHLPSHKYIPVGPNRFDLFTPGWSADEEVMLLEGISKYGFGNWNQVSDMVNSVNTKSKSPTECKIHYNEVYIYSDTSPYPNVSKLQTPIANTTAESDLEKFMEILLEQNNKGDEYDDEECEDDKIVSSEERGCHSEFIPPPYNLLTHTGERLRFFQSFSGYNIYRTELENEYRNDAELLIRDIEFDSSDSPAEIDFKIGLVDIYNCMLDERLHRKRVLFGRFWNDSALRDSALQTMSEAEKIVYWRMAPLLRFHSEDDHISMTRLLVAKAELEKRLDVVQIWNSLGLQSLEDVEEFDRSKTQCGTPKGNLFSFEQLSQITKKLLTNGNISQQELTQHLEHVATSFCKDLQMSRNSFEEMMESISQSYYDNPRLENLGELIPTWDYCLTGSAMESNQLPNIVFPNFDIESSLDPRLILDLTEMDTCDFSNVFLDKLNISESTNSEVGVQQSNVETRLNVHAYVAKFTNIKRVIKVLNKRKREALQQPVVNKRLV</sequence>
<dbReference type="KEGG" id="bdw:94334406"/>
<dbReference type="GO" id="GO:0005634">
    <property type="term" value="C:nucleus"/>
    <property type="evidence" value="ECO:0007669"/>
    <property type="project" value="TreeGrafter"/>
</dbReference>
<dbReference type="Proteomes" id="UP001214638">
    <property type="component" value="Unassembled WGS sequence"/>
</dbReference>
<dbReference type="PROSITE" id="PS50090">
    <property type="entry name" value="MYB_LIKE"/>
    <property type="match status" value="1"/>
</dbReference>
<keyword evidence="8" id="KW-0238">DNA-binding</keyword>
<dbReference type="Pfam" id="PF25299">
    <property type="entry name" value="ZZ_ADA2"/>
    <property type="match status" value="1"/>
</dbReference>
<dbReference type="InterPro" id="IPR043145">
    <property type="entry name" value="Znf_ZZ_sf"/>
</dbReference>
<dbReference type="PANTHER" id="PTHR12374">
    <property type="entry name" value="TRANSCRIPTIONAL ADAPTOR 2 ADA2 -RELATED"/>
    <property type="match status" value="1"/>
</dbReference>
<dbReference type="InterPro" id="IPR017884">
    <property type="entry name" value="SANT_dom"/>
</dbReference>
<organism evidence="8 9">
    <name type="scientific">Babesia duncani</name>
    <dbReference type="NCBI Taxonomy" id="323732"/>
    <lineage>
        <taxon>Eukaryota</taxon>
        <taxon>Sar</taxon>
        <taxon>Alveolata</taxon>
        <taxon>Apicomplexa</taxon>
        <taxon>Aconoidasida</taxon>
        <taxon>Piroplasmida</taxon>
        <taxon>Babesiidae</taxon>
        <taxon>Babesia</taxon>
    </lineage>
</organism>
<evidence type="ECO:0000256" key="3">
    <source>
        <dbReference type="ARBA" id="ARBA00022833"/>
    </source>
</evidence>
<dbReference type="InterPro" id="IPR055141">
    <property type="entry name" value="TADA2A_B-like_dom"/>
</dbReference>
<dbReference type="RefSeq" id="XP_067803951.1">
    <property type="nucleotide sequence ID" value="XM_067945160.1"/>
</dbReference>
<dbReference type="SMART" id="SM00717">
    <property type="entry name" value="SANT"/>
    <property type="match status" value="1"/>
</dbReference>
<evidence type="ECO:0000259" key="5">
    <source>
        <dbReference type="PROSITE" id="PS50090"/>
    </source>
</evidence>
<accession>A0AAD9UPQ0</accession>
<evidence type="ECO:0000259" key="6">
    <source>
        <dbReference type="PROSITE" id="PS50135"/>
    </source>
</evidence>
<dbReference type="GO" id="GO:0006338">
    <property type="term" value="P:chromatin remodeling"/>
    <property type="evidence" value="ECO:0007669"/>
    <property type="project" value="TreeGrafter"/>
</dbReference>
<dbReference type="InterPro" id="IPR001005">
    <property type="entry name" value="SANT/Myb"/>
</dbReference>
<keyword evidence="3" id="KW-0862">Zinc</keyword>
<dbReference type="PANTHER" id="PTHR12374:SF20">
    <property type="entry name" value="TRANSCRIPTIONAL ADAPTER 2-ALPHA"/>
    <property type="match status" value="1"/>
</dbReference>
<reference evidence="8" key="1">
    <citation type="journal article" date="2023" name="Nat. Microbiol.">
        <title>Babesia duncani multi-omics identifies virulence factors and drug targets.</title>
        <authorList>
            <person name="Singh P."/>
            <person name="Lonardi S."/>
            <person name="Liang Q."/>
            <person name="Vydyam P."/>
            <person name="Khabirova E."/>
            <person name="Fang T."/>
            <person name="Gihaz S."/>
            <person name="Thekkiniath J."/>
            <person name="Munshi M."/>
            <person name="Abel S."/>
            <person name="Ciampossin L."/>
            <person name="Batugedara G."/>
            <person name="Gupta M."/>
            <person name="Lu X.M."/>
            <person name="Lenz T."/>
            <person name="Chakravarty S."/>
            <person name="Cornillot E."/>
            <person name="Hu Y."/>
            <person name="Ma W."/>
            <person name="Gonzalez L.M."/>
            <person name="Sanchez S."/>
            <person name="Estrada K."/>
            <person name="Sanchez-Flores A."/>
            <person name="Montero E."/>
            <person name="Harb O.S."/>
            <person name="Le Roch K.G."/>
            <person name="Mamoun C.B."/>
        </authorList>
    </citation>
    <scope>NUCLEOTIDE SEQUENCE</scope>
    <source>
        <strain evidence="8">WA1</strain>
    </source>
</reference>
<feature type="domain" description="Myb-like" evidence="5">
    <location>
        <begin position="139"/>
        <end position="187"/>
    </location>
</feature>
<dbReference type="PROSITE" id="PS51293">
    <property type="entry name" value="SANT"/>
    <property type="match status" value="1"/>
</dbReference>
<keyword evidence="2 4" id="KW-0863">Zinc-finger</keyword>
<protein>
    <submittedName>
        <fullName evidence="8">Bifunctional Homeobox-like domain superfamily/Zinc finger</fullName>
    </submittedName>
</protein>
<dbReference type="GO" id="GO:0003682">
    <property type="term" value="F:chromatin binding"/>
    <property type="evidence" value="ECO:0007669"/>
    <property type="project" value="TreeGrafter"/>
</dbReference>
<dbReference type="Gene3D" id="1.10.10.60">
    <property type="entry name" value="Homeodomain-like"/>
    <property type="match status" value="1"/>
</dbReference>
<evidence type="ECO:0000256" key="4">
    <source>
        <dbReference type="PROSITE-ProRule" id="PRU00228"/>
    </source>
</evidence>
<gene>
    <name evidence="8" type="ORF">BdWA1_000108</name>
</gene>
<dbReference type="EMBL" id="JALLKP010000001">
    <property type="protein sequence ID" value="KAK2197109.1"/>
    <property type="molecule type" value="Genomic_DNA"/>
</dbReference>
<keyword evidence="9" id="KW-1185">Reference proteome</keyword>
<keyword evidence="1" id="KW-0479">Metal-binding</keyword>
<evidence type="ECO:0000313" key="9">
    <source>
        <dbReference type="Proteomes" id="UP001214638"/>
    </source>
</evidence>
<dbReference type="InterPro" id="IPR041983">
    <property type="entry name" value="ADA2-like_ZZ"/>
</dbReference>
<dbReference type="GO" id="GO:0006357">
    <property type="term" value="P:regulation of transcription by RNA polymerase II"/>
    <property type="evidence" value="ECO:0007669"/>
    <property type="project" value="TreeGrafter"/>
</dbReference>
<evidence type="ECO:0000256" key="1">
    <source>
        <dbReference type="ARBA" id="ARBA00022723"/>
    </source>
</evidence>
<dbReference type="CDD" id="cd00167">
    <property type="entry name" value="SANT"/>
    <property type="match status" value="1"/>
</dbReference>
<dbReference type="Pfam" id="PF22941">
    <property type="entry name" value="TADA2A-like_3rd"/>
    <property type="match status" value="1"/>
</dbReference>
<dbReference type="SMART" id="SM00291">
    <property type="entry name" value="ZnF_ZZ"/>
    <property type="match status" value="1"/>
</dbReference>
<name>A0AAD9UPQ0_9APIC</name>